<accession>A0A4Y3WRH9</accession>
<feature type="compositionally biased region" description="Basic residues" evidence="1">
    <location>
        <begin position="148"/>
        <end position="158"/>
    </location>
</feature>
<evidence type="ECO:0000313" key="2">
    <source>
        <dbReference type="EMBL" id="GEC21483.1"/>
    </source>
</evidence>
<name>A0A4Y3WRH9_9PSEU</name>
<organism evidence="2 3">
    <name type="scientific">Pseudonocardia hydrocarbonoxydans</name>
    <dbReference type="NCBI Taxonomy" id="76726"/>
    <lineage>
        <taxon>Bacteria</taxon>
        <taxon>Bacillati</taxon>
        <taxon>Actinomycetota</taxon>
        <taxon>Actinomycetes</taxon>
        <taxon>Pseudonocardiales</taxon>
        <taxon>Pseudonocardiaceae</taxon>
        <taxon>Pseudonocardia</taxon>
    </lineage>
</organism>
<evidence type="ECO:0000256" key="1">
    <source>
        <dbReference type="SAM" id="MobiDB-lite"/>
    </source>
</evidence>
<protein>
    <submittedName>
        <fullName evidence="2">Uncharacterized protein</fullName>
    </submittedName>
</protein>
<keyword evidence="3" id="KW-1185">Reference proteome</keyword>
<sequence length="158" mass="15914">MQGTGADPAYPHGREVGGRVAAAQDATASGSPAKPDSMSAVSRRPRPSGALAGATVSARVVPAASAGPAAAARTRYDHVAGTHGVALFDAQVGAGPVRTRDGLALTGPGQEWFVGLAGGTALRARGSRPARPTWARRARGPGACARGTPRRRRPPPAR</sequence>
<proteinExistence type="predicted"/>
<feature type="region of interest" description="Disordered" evidence="1">
    <location>
        <begin position="1"/>
        <end position="52"/>
    </location>
</feature>
<reference evidence="2 3" key="1">
    <citation type="submission" date="2019-06" db="EMBL/GenBank/DDBJ databases">
        <title>Whole genome shotgun sequence of Pseudonocardia hydrocarbonoxydans NBRC 14498.</title>
        <authorList>
            <person name="Hosoyama A."/>
            <person name="Uohara A."/>
            <person name="Ohji S."/>
            <person name="Ichikawa N."/>
        </authorList>
    </citation>
    <scope>NUCLEOTIDE SEQUENCE [LARGE SCALE GENOMIC DNA]</scope>
    <source>
        <strain evidence="2 3">NBRC 14498</strain>
    </source>
</reference>
<feature type="region of interest" description="Disordered" evidence="1">
    <location>
        <begin position="124"/>
        <end position="158"/>
    </location>
</feature>
<gene>
    <name evidence="2" type="ORF">PHY01_37660</name>
</gene>
<dbReference type="AlphaFoldDB" id="A0A4Y3WRH9"/>
<dbReference type="EMBL" id="BJNG01000035">
    <property type="protein sequence ID" value="GEC21483.1"/>
    <property type="molecule type" value="Genomic_DNA"/>
</dbReference>
<dbReference type="Proteomes" id="UP000320338">
    <property type="component" value="Unassembled WGS sequence"/>
</dbReference>
<comment type="caution">
    <text evidence="2">The sequence shown here is derived from an EMBL/GenBank/DDBJ whole genome shotgun (WGS) entry which is preliminary data.</text>
</comment>
<evidence type="ECO:0000313" key="3">
    <source>
        <dbReference type="Proteomes" id="UP000320338"/>
    </source>
</evidence>
<feature type="compositionally biased region" description="Low complexity" evidence="1">
    <location>
        <begin position="124"/>
        <end position="133"/>
    </location>
</feature>